<feature type="domain" description="HTH lysR-type" evidence="5">
    <location>
        <begin position="3"/>
        <end position="60"/>
    </location>
</feature>
<keyword evidence="7" id="KW-1185">Reference proteome</keyword>
<dbReference type="Gene3D" id="1.10.10.10">
    <property type="entry name" value="Winged helix-like DNA-binding domain superfamily/Winged helix DNA-binding domain"/>
    <property type="match status" value="1"/>
</dbReference>
<sequence>MNFDLGDLRAFVAIADLGSFRAASEQLHLSQPALSRRISKLEEALGVRLLERTTRRVELSALGVNFVTRARHVLFEAENALLGLADQTDRIYGQVSVACVPSAVETILAKVVGPFHAKYPRMRLRILDQSAPDVLTAVMRAEADFGVSYLGLQDADLDFSPLAKESYVMACLPQHPLAKRKHVTWSEMAEHDCVVLAAGSGNRLLIDKELADAGVVLRRISCEALHVPALISLVKAGVGVGAIPRFALHHGHNEPLIRIPLRQPTIQRTIGIVTRRGRRLRPAAEAFLEMLFATEVSY</sequence>
<dbReference type="OrthoDB" id="8675247at2"/>
<dbReference type="RefSeq" id="WP_136572835.1">
    <property type="nucleotide sequence ID" value="NZ_STFG01000004.1"/>
</dbReference>
<dbReference type="PRINTS" id="PR00039">
    <property type="entry name" value="HTHLYSR"/>
</dbReference>
<dbReference type="Pfam" id="PF03466">
    <property type="entry name" value="LysR_substrate"/>
    <property type="match status" value="1"/>
</dbReference>
<dbReference type="SUPFAM" id="SSF53850">
    <property type="entry name" value="Periplasmic binding protein-like II"/>
    <property type="match status" value="1"/>
</dbReference>
<dbReference type="InterPro" id="IPR000847">
    <property type="entry name" value="LysR_HTH_N"/>
</dbReference>
<evidence type="ECO:0000313" key="7">
    <source>
        <dbReference type="Proteomes" id="UP000308917"/>
    </source>
</evidence>
<evidence type="ECO:0000256" key="1">
    <source>
        <dbReference type="ARBA" id="ARBA00009437"/>
    </source>
</evidence>
<keyword evidence="4" id="KW-0804">Transcription</keyword>
<dbReference type="CDD" id="cd08440">
    <property type="entry name" value="PBP2_LTTR_like_4"/>
    <property type="match status" value="1"/>
</dbReference>
<name>A0A4S8FA73_9BURK</name>
<dbReference type="EMBL" id="STFG01000004">
    <property type="protein sequence ID" value="THU03725.1"/>
    <property type="molecule type" value="Genomic_DNA"/>
</dbReference>
<dbReference type="InterPro" id="IPR036388">
    <property type="entry name" value="WH-like_DNA-bd_sf"/>
</dbReference>
<evidence type="ECO:0000256" key="2">
    <source>
        <dbReference type="ARBA" id="ARBA00023015"/>
    </source>
</evidence>
<evidence type="ECO:0000313" key="6">
    <source>
        <dbReference type="EMBL" id="THU03725.1"/>
    </source>
</evidence>
<dbReference type="Pfam" id="PF00126">
    <property type="entry name" value="HTH_1"/>
    <property type="match status" value="1"/>
</dbReference>
<dbReference type="PANTHER" id="PTHR30419:SF8">
    <property type="entry name" value="NITROGEN ASSIMILATION TRANSCRIPTIONAL ACTIVATOR-RELATED"/>
    <property type="match status" value="1"/>
</dbReference>
<dbReference type="InterPro" id="IPR050950">
    <property type="entry name" value="HTH-type_LysR_regulators"/>
</dbReference>
<dbReference type="SUPFAM" id="SSF46785">
    <property type="entry name" value="Winged helix' DNA-binding domain"/>
    <property type="match status" value="1"/>
</dbReference>
<comment type="similarity">
    <text evidence="1">Belongs to the LysR transcriptional regulatory family.</text>
</comment>
<dbReference type="GO" id="GO:0005829">
    <property type="term" value="C:cytosol"/>
    <property type="evidence" value="ECO:0007669"/>
    <property type="project" value="TreeGrafter"/>
</dbReference>
<evidence type="ECO:0000256" key="4">
    <source>
        <dbReference type="ARBA" id="ARBA00023163"/>
    </source>
</evidence>
<dbReference type="InterPro" id="IPR005119">
    <property type="entry name" value="LysR_subst-bd"/>
</dbReference>
<proteinExistence type="inferred from homology"/>
<accession>A0A4S8FA73</accession>
<gene>
    <name evidence="6" type="ORF">E9531_05940</name>
</gene>
<dbReference type="GO" id="GO:0003677">
    <property type="term" value="F:DNA binding"/>
    <property type="evidence" value="ECO:0007669"/>
    <property type="project" value="UniProtKB-KW"/>
</dbReference>
<dbReference type="AlphaFoldDB" id="A0A4S8FA73"/>
<reference evidence="6 7" key="1">
    <citation type="journal article" date="2015" name="Antonie Van Leeuwenhoek">
        <title>Lampropedia puyangensis sp. nov., isolated from symptomatic bark of Populus ? euramericana canker and emended description of Lampropedia hyalina (Ehrenberg 1832) Lee et al. 2004.</title>
        <authorList>
            <person name="Li Y."/>
            <person name="Wang T."/>
            <person name="Piao C.G."/>
            <person name="Wang L.F."/>
            <person name="Tian G.Z."/>
            <person name="Zhu T.H."/>
            <person name="Guo M.W."/>
        </authorList>
    </citation>
    <scope>NUCLEOTIDE SEQUENCE [LARGE SCALE GENOMIC DNA]</scope>
    <source>
        <strain evidence="6 7">2-bin</strain>
    </source>
</reference>
<dbReference type="InterPro" id="IPR036390">
    <property type="entry name" value="WH_DNA-bd_sf"/>
</dbReference>
<dbReference type="FunFam" id="1.10.10.10:FF:000001">
    <property type="entry name" value="LysR family transcriptional regulator"/>
    <property type="match status" value="1"/>
</dbReference>
<dbReference type="Proteomes" id="UP000308917">
    <property type="component" value="Unassembled WGS sequence"/>
</dbReference>
<keyword evidence="3" id="KW-0238">DNA-binding</keyword>
<dbReference type="GO" id="GO:0003700">
    <property type="term" value="F:DNA-binding transcription factor activity"/>
    <property type="evidence" value="ECO:0007669"/>
    <property type="project" value="InterPro"/>
</dbReference>
<organism evidence="6 7">
    <name type="scientific">Lampropedia puyangensis</name>
    <dbReference type="NCBI Taxonomy" id="1330072"/>
    <lineage>
        <taxon>Bacteria</taxon>
        <taxon>Pseudomonadati</taxon>
        <taxon>Pseudomonadota</taxon>
        <taxon>Betaproteobacteria</taxon>
        <taxon>Burkholderiales</taxon>
        <taxon>Comamonadaceae</taxon>
        <taxon>Lampropedia</taxon>
    </lineage>
</organism>
<dbReference type="Gene3D" id="3.40.190.290">
    <property type="match status" value="1"/>
</dbReference>
<keyword evidence="2" id="KW-0805">Transcription regulation</keyword>
<protein>
    <submittedName>
        <fullName evidence="6">LysR family transcriptional regulator</fullName>
    </submittedName>
</protein>
<comment type="caution">
    <text evidence="6">The sequence shown here is derived from an EMBL/GenBank/DDBJ whole genome shotgun (WGS) entry which is preliminary data.</text>
</comment>
<evidence type="ECO:0000259" key="5">
    <source>
        <dbReference type="PROSITE" id="PS50931"/>
    </source>
</evidence>
<evidence type="ECO:0000256" key="3">
    <source>
        <dbReference type="ARBA" id="ARBA00023125"/>
    </source>
</evidence>
<dbReference type="PANTHER" id="PTHR30419">
    <property type="entry name" value="HTH-TYPE TRANSCRIPTIONAL REGULATOR YBHD"/>
    <property type="match status" value="1"/>
</dbReference>
<dbReference type="PROSITE" id="PS50931">
    <property type="entry name" value="HTH_LYSR"/>
    <property type="match status" value="1"/>
</dbReference>